<feature type="active site" description="Proton acceptor" evidence="4">
    <location>
        <position position="273"/>
    </location>
</feature>
<dbReference type="RefSeq" id="WP_096342027.1">
    <property type="nucleotide sequence ID" value="NZ_NWMW01000001.1"/>
</dbReference>
<protein>
    <submittedName>
        <fullName evidence="7">Methyltransferase</fullName>
    </submittedName>
</protein>
<organism evidence="7 8">
    <name type="scientific">Sphingomonas spermidinifaciens</name>
    <dbReference type="NCBI Taxonomy" id="1141889"/>
    <lineage>
        <taxon>Bacteria</taxon>
        <taxon>Pseudomonadati</taxon>
        <taxon>Pseudomonadota</taxon>
        <taxon>Alphaproteobacteria</taxon>
        <taxon>Sphingomonadales</taxon>
        <taxon>Sphingomonadaceae</taxon>
        <taxon>Sphingomonas</taxon>
    </lineage>
</organism>
<evidence type="ECO:0000256" key="2">
    <source>
        <dbReference type="ARBA" id="ARBA00022679"/>
    </source>
</evidence>
<dbReference type="Pfam" id="PF08100">
    <property type="entry name" value="Dimerisation"/>
    <property type="match status" value="1"/>
</dbReference>
<dbReference type="Proteomes" id="UP000218366">
    <property type="component" value="Unassembled WGS sequence"/>
</dbReference>
<name>A0A2A4B7K6_9SPHN</name>
<dbReference type="SUPFAM" id="SSF53335">
    <property type="entry name" value="S-adenosyl-L-methionine-dependent methyltransferases"/>
    <property type="match status" value="1"/>
</dbReference>
<dbReference type="InterPro" id="IPR016461">
    <property type="entry name" value="COMT-like"/>
</dbReference>
<dbReference type="EMBL" id="NWMW01000001">
    <property type="protein sequence ID" value="PCD03624.1"/>
    <property type="molecule type" value="Genomic_DNA"/>
</dbReference>
<reference evidence="7 8" key="1">
    <citation type="submission" date="2017-09" db="EMBL/GenBank/DDBJ databases">
        <title>Sphingomonas spermidinifaciens 9NM-10, whole genome shotgun sequence.</title>
        <authorList>
            <person name="Feng G."/>
            <person name="Zhu H."/>
        </authorList>
    </citation>
    <scope>NUCLEOTIDE SEQUENCE [LARGE SCALE GENOMIC DNA]</scope>
    <source>
        <strain evidence="7 8">9NM-10</strain>
    </source>
</reference>
<dbReference type="SUPFAM" id="SSF46785">
    <property type="entry name" value="Winged helix' DNA-binding domain"/>
    <property type="match status" value="1"/>
</dbReference>
<evidence type="ECO:0000256" key="3">
    <source>
        <dbReference type="ARBA" id="ARBA00022691"/>
    </source>
</evidence>
<sequence>MKSSTDLREQWIAWRNGVIGSPRFQRFAARSPFLRPVARRRARTLFDLVAGFTYSQLLAACIETRLLDHLRGGPRGADDLAARIGLPADAAERLLRTAEGLGLVERLDQRWALGSEGAALLGNPGIAEMVAHHRLLYADLADPLALLRRGGGGGALSRHWHYAEASGAGDAAAVAPYSALMAASQPMVAAQALAAYRFDRHARVLDIGGGEGAFLSAVARAVPELDRGLFDLPAVGERSRARLGDGVAIHRGDFLTDPLPTGYDLITLIRVLHDHDDVPAMQLLRAVRAALPPGGTLLIAEPMAGTRGAGGVGSYFELYLLAMGSGRPRTMQEIGAMLREAGFRRVRPLRTPLPLVASAVTARP</sequence>
<evidence type="ECO:0000259" key="5">
    <source>
        <dbReference type="Pfam" id="PF00891"/>
    </source>
</evidence>
<dbReference type="GO" id="GO:0008171">
    <property type="term" value="F:O-methyltransferase activity"/>
    <property type="evidence" value="ECO:0007669"/>
    <property type="project" value="InterPro"/>
</dbReference>
<evidence type="ECO:0000256" key="1">
    <source>
        <dbReference type="ARBA" id="ARBA00022603"/>
    </source>
</evidence>
<accession>A0A2A4B7K6</accession>
<dbReference type="InterPro" id="IPR029063">
    <property type="entry name" value="SAM-dependent_MTases_sf"/>
</dbReference>
<dbReference type="PANTHER" id="PTHR43712:SF2">
    <property type="entry name" value="O-METHYLTRANSFERASE CICE"/>
    <property type="match status" value="1"/>
</dbReference>
<dbReference type="OrthoDB" id="7418600at2"/>
<dbReference type="PANTHER" id="PTHR43712">
    <property type="entry name" value="PUTATIVE (AFU_ORTHOLOGUE AFUA_4G14580)-RELATED"/>
    <property type="match status" value="1"/>
</dbReference>
<dbReference type="AlphaFoldDB" id="A0A2A4B7K6"/>
<dbReference type="InterPro" id="IPR036388">
    <property type="entry name" value="WH-like_DNA-bd_sf"/>
</dbReference>
<evidence type="ECO:0000259" key="6">
    <source>
        <dbReference type="Pfam" id="PF08100"/>
    </source>
</evidence>
<gene>
    <name evidence="7" type="ORF">COC42_04485</name>
</gene>
<dbReference type="GO" id="GO:0046983">
    <property type="term" value="F:protein dimerization activity"/>
    <property type="evidence" value="ECO:0007669"/>
    <property type="project" value="InterPro"/>
</dbReference>
<dbReference type="PROSITE" id="PS51683">
    <property type="entry name" value="SAM_OMT_II"/>
    <property type="match status" value="1"/>
</dbReference>
<comment type="caution">
    <text evidence="7">The sequence shown here is derived from an EMBL/GenBank/DDBJ whole genome shotgun (WGS) entry which is preliminary data.</text>
</comment>
<keyword evidence="2 7" id="KW-0808">Transferase</keyword>
<dbReference type="InterPro" id="IPR036390">
    <property type="entry name" value="WH_DNA-bd_sf"/>
</dbReference>
<feature type="domain" description="O-methyltransferase dimerisation" evidence="6">
    <location>
        <begin position="47"/>
        <end position="107"/>
    </location>
</feature>
<evidence type="ECO:0000313" key="7">
    <source>
        <dbReference type="EMBL" id="PCD03624.1"/>
    </source>
</evidence>
<keyword evidence="3" id="KW-0949">S-adenosyl-L-methionine</keyword>
<dbReference type="CDD" id="cd02440">
    <property type="entry name" value="AdoMet_MTases"/>
    <property type="match status" value="1"/>
</dbReference>
<proteinExistence type="predicted"/>
<dbReference type="GO" id="GO:0032259">
    <property type="term" value="P:methylation"/>
    <property type="evidence" value="ECO:0007669"/>
    <property type="project" value="UniProtKB-KW"/>
</dbReference>
<dbReference type="InterPro" id="IPR012967">
    <property type="entry name" value="COMT_dimerisation"/>
</dbReference>
<keyword evidence="8" id="KW-1185">Reference proteome</keyword>
<dbReference type="Gene3D" id="3.40.50.150">
    <property type="entry name" value="Vaccinia Virus protein VP39"/>
    <property type="match status" value="1"/>
</dbReference>
<dbReference type="Gene3D" id="1.10.10.10">
    <property type="entry name" value="Winged helix-like DNA-binding domain superfamily/Winged helix DNA-binding domain"/>
    <property type="match status" value="1"/>
</dbReference>
<keyword evidence="1 7" id="KW-0489">Methyltransferase</keyword>
<evidence type="ECO:0000256" key="4">
    <source>
        <dbReference type="PIRSR" id="PIRSR005739-1"/>
    </source>
</evidence>
<evidence type="ECO:0000313" key="8">
    <source>
        <dbReference type="Proteomes" id="UP000218366"/>
    </source>
</evidence>
<feature type="domain" description="O-methyltransferase C-terminal" evidence="5">
    <location>
        <begin position="170"/>
        <end position="344"/>
    </location>
</feature>
<dbReference type="InterPro" id="IPR001077">
    <property type="entry name" value="COMT_C"/>
</dbReference>
<dbReference type="Pfam" id="PF00891">
    <property type="entry name" value="Methyltransf_2"/>
    <property type="match status" value="1"/>
</dbReference>